<dbReference type="InterPro" id="IPR003779">
    <property type="entry name" value="CMD-like"/>
</dbReference>
<reference evidence="2 3" key="1">
    <citation type="submission" date="2018-08" db="EMBL/GenBank/DDBJ databases">
        <title>Bacillus jemisoniae sp. nov., Bacillus chryseoplanitiae sp. nov., Bacillus resnikiae sp. nov., and Bacillus frankliniae sp. nov., isolated from Viking spacecraft and associated surfaces.</title>
        <authorList>
            <person name="Seuylemezian A."/>
            <person name="Vaishampayan P."/>
        </authorList>
    </citation>
    <scope>NUCLEOTIDE SEQUENCE [LARGE SCALE GENOMIC DNA]</scope>
    <source>
        <strain evidence="2 3">MA001</strain>
    </source>
</reference>
<evidence type="ECO:0000313" key="3">
    <source>
        <dbReference type="Proteomes" id="UP000266016"/>
    </source>
</evidence>
<gene>
    <name evidence="2" type="ORF">D1953_15115</name>
</gene>
<dbReference type="GO" id="GO:0051920">
    <property type="term" value="F:peroxiredoxin activity"/>
    <property type="evidence" value="ECO:0007669"/>
    <property type="project" value="InterPro"/>
</dbReference>
<dbReference type="AlphaFoldDB" id="A0A398B2R1"/>
<dbReference type="PANTHER" id="PTHR33570">
    <property type="entry name" value="4-CARBOXYMUCONOLACTONE DECARBOXYLASE FAMILY PROTEIN"/>
    <property type="match status" value="1"/>
</dbReference>
<protein>
    <submittedName>
        <fullName evidence="2">Carboxymuconolactone decarboxylase family protein</fullName>
    </submittedName>
</protein>
<dbReference type="Proteomes" id="UP000266016">
    <property type="component" value="Unassembled WGS sequence"/>
</dbReference>
<comment type="caution">
    <text evidence="2">The sequence shown here is derived from an EMBL/GenBank/DDBJ whole genome shotgun (WGS) entry which is preliminary data.</text>
</comment>
<dbReference type="SUPFAM" id="SSF69118">
    <property type="entry name" value="AhpD-like"/>
    <property type="match status" value="1"/>
</dbReference>
<proteinExistence type="predicted"/>
<dbReference type="RefSeq" id="WP_119118016.1">
    <property type="nucleotide sequence ID" value="NZ_QWVS01000032.1"/>
</dbReference>
<accession>A0A398B2R1</accession>
<dbReference type="InterPro" id="IPR052512">
    <property type="entry name" value="4CMD/NDH-1_regulator"/>
</dbReference>
<dbReference type="EMBL" id="QWVS01000032">
    <property type="protein sequence ID" value="RID83634.1"/>
    <property type="molecule type" value="Genomic_DNA"/>
</dbReference>
<dbReference type="Pfam" id="PF02627">
    <property type="entry name" value="CMD"/>
    <property type="match status" value="1"/>
</dbReference>
<feature type="domain" description="Carboxymuconolactone decarboxylase-like" evidence="1">
    <location>
        <begin position="39"/>
        <end position="122"/>
    </location>
</feature>
<dbReference type="Gene3D" id="1.20.1290.10">
    <property type="entry name" value="AhpD-like"/>
    <property type="match status" value="1"/>
</dbReference>
<keyword evidence="3" id="KW-1185">Reference proteome</keyword>
<dbReference type="PANTHER" id="PTHR33570:SF2">
    <property type="entry name" value="CARBOXYMUCONOLACTONE DECARBOXYLASE-LIKE DOMAIN-CONTAINING PROTEIN"/>
    <property type="match status" value="1"/>
</dbReference>
<dbReference type="InterPro" id="IPR029032">
    <property type="entry name" value="AhpD-like"/>
</dbReference>
<evidence type="ECO:0000259" key="1">
    <source>
        <dbReference type="Pfam" id="PF02627"/>
    </source>
</evidence>
<name>A0A398B2R1_9BACI</name>
<evidence type="ECO:0000313" key="2">
    <source>
        <dbReference type="EMBL" id="RID83634.1"/>
    </source>
</evidence>
<organism evidence="2 3">
    <name type="scientific">Peribacillus asahii</name>
    <dbReference type="NCBI Taxonomy" id="228899"/>
    <lineage>
        <taxon>Bacteria</taxon>
        <taxon>Bacillati</taxon>
        <taxon>Bacillota</taxon>
        <taxon>Bacilli</taxon>
        <taxon>Bacillales</taxon>
        <taxon>Bacillaceae</taxon>
        <taxon>Peribacillus</taxon>
    </lineage>
</organism>
<sequence length="141" mass="15760">METNRYQRGLDIINEITVTDNKEIGTHMDIVAAFKDLAPDLESFIVEFAFGDIYSREGLTKQQQTMATIASLVTLGTEPQLELHINVGITIGLTPKEIVGTIVHLIPYTGFPRVLNALKIAKKVFAQRNVTVKDLEMQPNY</sequence>